<dbReference type="InParanoid" id="A0A1S3WKX1"/>
<dbReference type="InterPro" id="IPR029302">
    <property type="entry name" value="IFT43"/>
</dbReference>
<dbReference type="PANTHER" id="PTHR33724:SF1">
    <property type="entry name" value="INTRAFLAGELLAR TRANSPORT PROTEIN 43 HOMOLOG"/>
    <property type="match status" value="1"/>
</dbReference>
<dbReference type="FunCoup" id="A0A1S3WKX1">
    <property type="interactions" value="1197"/>
</dbReference>
<proteinExistence type="inferred from homology"/>
<dbReference type="GO" id="GO:0035721">
    <property type="term" value="P:intraciliary retrograde transport"/>
    <property type="evidence" value="ECO:0007669"/>
    <property type="project" value="TreeGrafter"/>
</dbReference>
<feature type="region of interest" description="Disordered" evidence="3">
    <location>
        <begin position="1"/>
        <end position="99"/>
    </location>
</feature>
<dbReference type="AlphaFoldDB" id="A0A1S3WKX1"/>
<dbReference type="Pfam" id="PF15305">
    <property type="entry name" value="IFT43"/>
    <property type="match status" value="1"/>
</dbReference>
<evidence type="ECO:0000256" key="1">
    <source>
        <dbReference type="ARBA" id="ARBA00007563"/>
    </source>
</evidence>
<dbReference type="PANTHER" id="PTHR33724">
    <property type="entry name" value="INTRAFLAGELLAR TRANSPORT PROTEIN 43 HOMOLOG"/>
    <property type="match status" value="1"/>
</dbReference>
<sequence>MEDLLEQGEERRRGSSAFRAKMGRRAQQAPSQAQESHVSSRNSSGLMGEGPPPKPPRRQGGWTDDSLRMSRLGRKASEETKNQRLRQQSQETLDDGGDIPVIPDLDEIQEEDFVLQVAAPPSLQANRVMTFRDLDNDLTQSSAFQTLDDIDLKVLTRVLAPQQDVREDDVHWDWDRLYTEVCSELLTE</sequence>
<dbReference type="GO" id="GO:0005929">
    <property type="term" value="C:cilium"/>
    <property type="evidence" value="ECO:0007669"/>
    <property type="project" value="TreeGrafter"/>
</dbReference>
<dbReference type="CTD" id="112752"/>
<reference evidence="5" key="1">
    <citation type="submission" date="2025-08" db="UniProtKB">
        <authorList>
            <consortium name="RefSeq"/>
        </authorList>
    </citation>
    <scope>IDENTIFICATION</scope>
</reference>
<dbReference type="OrthoDB" id="206950at2759"/>
<evidence type="ECO:0000313" key="4">
    <source>
        <dbReference type="Proteomes" id="UP001652624"/>
    </source>
</evidence>
<keyword evidence="4" id="KW-1185">Reference proteome</keyword>
<dbReference type="eggNOG" id="ENOG502RXJ2">
    <property type="taxonomic scope" value="Eukaryota"/>
</dbReference>
<dbReference type="GO" id="GO:0030991">
    <property type="term" value="C:intraciliary transport particle A"/>
    <property type="evidence" value="ECO:0007669"/>
    <property type="project" value="InterPro"/>
</dbReference>
<evidence type="ECO:0000256" key="3">
    <source>
        <dbReference type="SAM" id="MobiDB-lite"/>
    </source>
</evidence>
<evidence type="ECO:0000313" key="5">
    <source>
        <dbReference type="RefSeq" id="XP_016046784.2"/>
    </source>
</evidence>
<comment type="similarity">
    <text evidence="1">Belongs to the IFT43 family.</text>
</comment>
<accession>A0A1S3WKX1</accession>
<dbReference type="RefSeq" id="XP_016046784.2">
    <property type="nucleotide sequence ID" value="XM_016191298.2"/>
</dbReference>
<dbReference type="GeneID" id="103119825"/>
<keyword evidence="2" id="KW-0970">Cilium biogenesis/degradation</keyword>
<name>A0A1S3WKX1_ERIEU</name>
<dbReference type="Proteomes" id="UP001652624">
    <property type="component" value="Chromosome 22"/>
</dbReference>
<protein>
    <submittedName>
        <fullName evidence="5">Intraflagellar transport protein 43 homolog</fullName>
    </submittedName>
</protein>
<organism evidence="4 5">
    <name type="scientific">Erinaceus europaeus</name>
    <name type="common">Western European hedgehog</name>
    <dbReference type="NCBI Taxonomy" id="9365"/>
    <lineage>
        <taxon>Eukaryota</taxon>
        <taxon>Metazoa</taxon>
        <taxon>Chordata</taxon>
        <taxon>Craniata</taxon>
        <taxon>Vertebrata</taxon>
        <taxon>Euteleostomi</taxon>
        <taxon>Mammalia</taxon>
        <taxon>Eutheria</taxon>
        <taxon>Laurasiatheria</taxon>
        <taxon>Eulipotyphla</taxon>
        <taxon>Erinaceidae</taxon>
        <taxon>Erinaceinae</taxon>
        <taxon>Erinaceus</taxon>
    </lineage>
</organism>
<gene>
    <name evidence="5" type="primary">IFT43</name>
</gene>
<feature type="compositionally biased region" description="Polar residues" evidence="3">
    <location>
        <begin position="28"/>
        <end position="44"/>
    </location>
</feature>
<evidence type="ECO:0000256" key="2">
    <source>
        <dbReference type="ARBA" id="ARBA00022794"/>
    </source>
</evidence>